<keyword evidence="3" id="KW-1185">Reference proteome</keyword>
<gene>
    <name evidence="2" type="ORF">RM552_09395</name>
</gene>
<dbReference type="Gene3D" id="3.40.50.880">
    <property type="match status" value="1"/>
</dbReference>
<evidence type="ECO:0000313" key="3">
    <source>
        <dbReference type="Proteomes" id="UP001253545"/>
    </source>
</evidence>
<dbReference type="PANTHER" id="PTHR43130">
    <property type="entry name" value="ARAC-FAMILY TRANSCRIPTIONAL REGULATOR"/>
    <property type="match status" value="1"/>
</dbReference>
<dbReference type="InterPro" id="IPR002818">
    <property type="entry name" value="DJ-1/PfpI"/>
</dbReference>
<evidence type="ECO:0000313" key="2">
    <source>
        <dbReference type="EMBL" id="MDT0595055.1"/>
    </source>
</evidence>
<dbReference type="SUPFAM" id="SSF52317">
    <property type="entry name" value="Class I glutamine amidotransferase-like"/>
    <property type="match status" value="1"/>
</dbReference>
<feature type="domain" description="DJ-1/PfpI" evidence="1">
    <location>
        <begin position="19"/>
        <end position="179"/>
    </location>
</feature>
<accession>A0ABU2ZRL1</accession>
<dbReference type="InterPro" id="IPR029062">
    <property type="entry name" value="Class_I_gatase-like"/>
</dbReference>
<dbReference type="Pfam" id="PF01965">
    <property type="entry name" value="DJ-1_PfpI"/>
    <property type="match status" value="1"/>
</dbReference>
<comment type="caution">
    <text evidence="2">The sequence shown here is derived from an EMBL/GenBank/DDBJ whole genome shotgun (WGS) entry which is preliminary data.</text>
</comment>
<organism evidence="2 3">
    <name type="scientific">Glaciecola petra</name>
    <dbReference type="NCBI Taxonomy" id="3075602"/>
    <lineage>
        <taxon>Bacteria</taxon>
        <taxon>Pseudomonadati</taxon>
        <taxon>Pseudomonadota</taxon>
        <taxon>Gammaproteobacteria</taxon>
        <taxon>Alteromonadales</taxon>
        <taxon>Alteromonadaceae</taxon>
        <taxon>Glaciecola</taxon>
    </lineage>
</organism>
<dbReference type="PANTHER" id="PTHR43130:SF2">
    <property type="entry name" value="DJ-1_PFPI DOMAIN-CONTAINING PROTEIN"/>
    <property type="match status" value="1"/>
</dbReference>
<keyword evidence="2" id="KW-0456">Lyase</keyword>
<dbReference type="CDD" id="cd03139">
    <property type="entry name" value="GATase1_PfpI_2"/>
    <property type="match status" value="1"/>
</dbReference>
<protein>
    <submittedName>
        <fullName evidence="2">DJ-1/PfpI family protein</fullName>
        <ecNumber evidence="2">4.2.1.-</ecNumber>
    </submittedName>
</protein>
<dbReference type="InterPro" id="IPR052158">
    <property type="entry name" value="INH-QAR"/>
</dbReference>
<dbReference type="EC" id="4.2.1.-" evidence="2"/>
<dbReference type="Proteomes" id="UP001253545">
    <property type="component" value="Unassembled WGS sequence"/>
</dbReference>
<dbReference type="EMBL" id="JAVRHX010000002">
    <property type="protein sequence ID" value="MDT0595055.1"/>
    <property type="molecule type" value="Genomic_DNA"/>
</dbReference>
<dbReference type="GO" id="GO:0016829">
    <property type="term" value="F:lyase activity"/>
    <property type="evidence" value="ECO:0007669"/>
    <property type="project" value="UniProtKB-KW"/>
</dbReference>
<dbReference type="RefSeq" id="WP_311368572.1">
    <property type="nucleotide sequence ID" value="NZ_JAVRHX010000002.1"/>
</dbReference>
<name>A0ABU2ZRL1_9ALTE</name>
<sequence>MNNQSKANQTVKTQKRYTVTILAYPGMTMLDAIGPNDILGNSEFIDLTWASTEKDPISNDMKSLALSDLTYFKDISSTDVLLVPGGAGDHYVMQRTDVLAWIKQMNEQTILTTSVCTGALILAKTGILRDIKSCSHWACLDELKKLGAKPERKRFVHDGKYVSSSGVSAGIDMSLYLLKKLVSKEHARDIRFAIEYFPNQFHLFNSYTLPKFLMAKLAKRFHAIFKHARSKVINEKNT</sequence>
<evidence type="ECO:0000259" key="1">
    <source>
        <dbReference type="Pfam" id="PF01965"/>
    </source>
</evidence>
<proteinExistence type="predicted"/>
<reference evidence="2 3" key="1">
    <citation type="submission" date="2023-09" db="EMBL/GenBank/DDBJ databases">
        <authorList>
            <person name="Rey-Velasco X."/>
        </authorList>
    </citation>
    <scope>NUCLEOTIDE SEQUENCE [LARGE SCALE GENOMIC DNA]</scope>
    <source>
        <strain evidence="2 3">P117</strain>
    </source>
</reference>